<gene>
    <name evidence="2" type="ORF">BCR44DRAFT_47792</name>
</gene>
<keyword evidence="3" id="KW-1185">Reference proteome</keyword>
<evidence type="ECO:0000313" key="2">
    <source>
        <dbReference type="EMBL" id="ORZ41195.1"/>
    </source>
</evidence>
<proteinExistence type="predicted"/>
<dbReference type="Proteomes" id="UP000193411">
    <property type="component" value="Unassembled WGS sequence"/>
</dbReference>
<organism evidence="2 3">
    <name type="scientific">Catenaria anguillulae PL171</name>
    <dbReference type="NCBI Taxonomy" id="765915"/>
    <lineage>
        <taxon>Eukaryota</taxon>
        <taxon>Fungi</taxon>
        <taxon>Fungi incertae sedis</taxon>
        <taxon>Blastocladiomycota</taxon>
        <taxon>Blastocladiomycetes</taxon>
        <taxon>Blastocladiales</taxon>
        <taxon>Catenariaceae</taxon>
        <taxon>Catenaria</taxon>
    </lineage>
</organism>
<keyword evidence="1" id="KW-0732">Signal</keyword>
<feature type="chain" id="PRO_5013322435" evidence="1">
    <location>
        <begin position="22"/>
        <end position="85"/>
    </location>
</feature>
<dbReference type="EMBL" id="MCFL01000001">
    <property type="protein sequence ID" value="ORZ41195.1"/>
    <property type="molecule type" value="Genomic_DNA"/>
</dbReference>
<dbReference type="AlphaFoldDB" id="A0A1Y2I2V5"/>
<reference evidence="2 3" key="1">
    <citation type="submission" date="2016-07" db="EMBL/GenBank/DDBJ databases">
        <title>Pervasive Adenine N6-methylation of Active Genes in Fungi.</title>
        <authorList>
            <consortium name="DOE Joint Genome Institute"/>
            <person name="Mondo S.J."/>
            <person name="Dannebaum R.O."/>
            <person name="Kuo R.C."/>
            <person name="Labutti K."/>
            <person name="Haridas S."/>
            <person name="Kuo A."/>
            <person name="Salamov A."/>
            <person name="Ahrendt S.R."/>
            <person name="Lipzen A."/>
            <person name="Sullivan W."/>
            <person name="Andreopoulos W.B."/>
            <person name="Clum A."/>
            <person name="Lindquist E."/>
            <person name="Daum C."/>
            <person name="Ramamoorthy G.K."/>
            <person name="Gryganskyi A."/>
            <person name="Culley D."/>
            <person name="Magnuson J.K."/>
            <person name="James T.Y."/>
            <person name="O'Malley M.A."/>
            <person name="Stajich J.E."/>
            <person name="Spatafora J.W."/>
            <person name="Visel A."/>
            <person name="Grigoriev I.V."/>
        </authorList>
    </citation>
    <scope>NUCLEOTIDE SEQUENCE [LARGE SCALE GENOMIC DNA]</scope>
    <source>
        <strain evidence="2 3">PL171</strain>
    </source>
</reference>
<name>A0A1Y2I2V5_9FUNG</name>
<feature type="signal peptide" evidence="1">
    <location>
        <begin position="1"/>
        <end position="21"/>
    </location>
</feature>
<evidence type="ECO:0000256" key="1">
    <source>
        <dbReference type="SAM" id="SignalP"/>
    </source>
</evidence>
<accession>A0A1Y2I2V5</accession>
<sequence length="85" mass="8807">MRPAFLLALLAVVATAIPGLSAPIDSASDKIPSPQLPKDGQSQPESLIGPALAAWCKLQGYDSIVQCMEAGGVNGGTPRRCQECE</sequence>
<comment type="caution">
    <text evidence="2">The sequence shown here is derived from an EMBL/GenBank/DDBJ whole genome shotgun (WGS) entry which is preliminary data.</text>
</comment>
<evidence type="ECO:0000313" key="3">
    <source>
        <dbReference type="Proteomes" id="UP000193411"/>
    </source>
</evidence>
<protein>
    <submittedName>
        <fullName evidence="2">Uncharacterized protein</fullName>
    </submittedName>
</protein>